<evidence type="ECO:0000256" key="1">
    <source>
        <dbReference type="SAM" id="MobiDB-lite"/>
    </source>
</evidence>
<gene>
    <name evidence="2" type="ORF">B0H17DRAFT_1147538</name>
</gene>
<organism evidence="2 3">
    <name type="scientific">Mycena rosella</name>
    <name type="common">Pink bonnet</name>
    <name type="synonym">Agaricus rosellus</name>
    <dbReference type="NCBI Taxonomy" id="1033263"/>
    <lineage>
        <taxon>Eukaryota</taxon>
        <taxon>Fungi</taxon>
        <taxon>Dikarya</taxon>
        <taxon>Basidiomycota</taxon>
        <taxon>Agaricomycotina</taxon>
        <taxon>Agaricomycetes</taxon>
        <taxon>Agaricomycetidae</taxon>
        <taxon>Agaricales</taxon>
        <taxon>Marasmiineae</taxon>
        <taxon>Mycenaceae</taxon>
        <taxon>Mycena</taxon>
    </lineage>
</organism>
<accession>A0AAD7FZN9</accession>
<feature type="compositionally biased region" description="Pro residues" evidence="1">
    <location>
        <begin position="165"/>
        <end position="174"/>
    </location>
</feature>
<dbReference type="EMBL" id="JARKIE010000355">
    <property type="protein sequence ID" value="KAJ7651863.1"/>
    <property type="molecule type" value="Genomic_DNA"/>
</dbReference>
<dbReference type="Proteomes" id="UP001221757">
    <property type="component" value="Unassembled WGS sequence"/>
</dbReference>
<name>A0AAD7FZN9_MYCRO</name>
<feature type="region of interest" description="Disordered" evidence="1">
    <location>
        <begin position="138"/>
        <end position="183"/>
    </location>
</feature>
<protein>
    <submittedName>
        <fullName evidence="2">Uncharacterized protein</fullName>
    </submittedName>
</protein>
<feature type="region of interest" description="Disordered" evidence="1">
    <location>
        <begin position="221"/>
        <end position="242"/>
    </location>
</feature>
<evidence type="ECO:0000313" key="2">
    <source>
        <dbReference type="EMBL" id="KAJ7651863.1"/>
    </source>
</evidence>
<reference evidence="2" key="1">
    <citation type="submission" date="2023-03" db="EMBL/GenBank/DDBJ databases">
        <title>Massive genome expansion in bonnet fungi (Mycena s.s.) driven by repeated elements and novel gene families across ecological guilds.</title>
        <authorList>
            <consortium name="Lawrence Berkeley National Laboratory"/>
            <person name="Harder C.B."/>
            <person name="Miyauchi S."/>
            <person name="Viragh M."/>
            <person name="Kuo A."/>
            <person name="Thoen E."/>
            <person name="Andreopoulos B."/>
            <person name="Lu D."/>
            <person name="Skrede I."/>
            <person name="Drula E."/>
            <person name="Henrissat B."/>
            <person name="Morin E."/>
            <person name="Kohler A."/>
            <person name="Barry K."/>
            <person name="LaButti K."/>
            <person name="Morin E."/>
            <person name="Salamov A."/>
            <person name="Lipzen A."/>
            <person name="Mereny Z."/>
            <person name="Hegedus B."/>
            <person name="Baldrian P."/>
            <person name="Stursova M."/>
            <person name="Weitz H."/>
            <person name="Taylor A."/>
            <person name="Grigoriev I.V."/>
            <person name="Nagy L.G."/>
            <person name="Martin F."/>
            <person name="Kauserud H."/>
        </authorList>
    </citation>
    <scope>NUCLEOTIDE SEQUENCE</scope>
    <source>
        <strain evidence="2">CBHHK067</strain>
    </source>
</reference>
<sequence>MSSSIPGSLPKADQDAVRKLLKSLHATKYDDPVDQDAFLLDSANTLLRFRPYLASFAMASELGECVFTLRSLMHVNNVRLGTPPSDAFLSLQDFVGDIIRKRQVFRERQRANADRARIAGGIAAQIVHSAALEYASHVNKKAPGSPDDTVSIPSSSDESGMDGPPRTPTSPPPSLVTVESSPTQDSQQVCFKAILLSPIGELGVHLAAPVIVAEPVHLAKPIPTGPRAGLHSQPTPDPRKRRRIEDGEISDSQAGSSLFHPHPSLLNFIFKRNFHPPGPVVQCHSVQLVPRPIGPLVQYPKPNYVDDWLLSRRRSADFPSRRRNYSGGSKPSVNQNHAVRRPPIRKYVLFYFALFLL</sequence>
<evidence type="ECO:0000313" key="3">
    <source>
        <dbReference type="Proteomes" id="UP001221757"/>
    </source>
</evidence>
<comment type="caution">
    <text evidence="2">The sequence shown here is derived from an EMBL/GenBank/DDBJ whole genome shotgun (WGS) entry which is preliminary data.</text>
</comment>
<dbReference type="AlphaFoldDB" id="A0AAD7FZN9"/>
<keyword evidence="3" id="KW-1185">Reference proteome</keyword>
<proteinExistence type="predicted"/>